<accession>A0A9W9WXP7</accession>
<feature type="transmembrane region" description="Helical" evidence="1">
    <location>
        <begin position="85"/>
        <end position="103"/>
    </location>
</feature>
<keyword evidence="1" id="KW-0812">Transmembrane</keyword>
<reference evidence="2" key="1">
    <citation type="submission" date="2022-12" db="EMBL/GenBank/DDBJ databases">
        <authorList>
            <person name="Petersen C."/>
        </authorList>
    </citation>
    <scope>NUCLEOTIDE SEQUENCE</scope>
    <source>
        <strain evidence="2">IBT 17660</strain>
    </source>
</reference>
<evidence type="ECO:0000256" key="1">
    <source>
        <dbReference type="SAM" id="Phobius"/>
    </source>
</evidence>
<dbReference type="InterPro" id="IPR050327">
    <property type="entry name" value="Proton-linked_MCT"/>
</dbReference>
<name>A0A9W9WXP7_9EURO</name>
<dbReference type="PANTHER" id="PTHR11360:SF130">
    <property type="entry name" value="MAJOR FACILITATOR SUPERFAMILY (MFS) PROFILE DOMAIN-CONTAINING PROTEIN-RELATED"/>
    <property type="match status" value="1"/>
</dbReference>
<feature type="transmembrane region" description="Helical" evidence="1">
    <location>
        <begin position="150"/>
        <end position="173"/>
    </location>
</feature>
<dbReference type="Gene3D" id="1.20.1250.20">
    <property type="entry name" value="MFS general substrate transporter like domains"/>
    <property type="match status" value="1"/>
</dbReference>
<dbReference type="AlphaFoldDB" id="A0A9W9WXP7"/>
<feature type="transmembrane region" description="Helical" evidence="1">
    <location>
        <begin position="124"/>
        <end position="144"/>
    </location>
</feature>
<evidence type="ECO:0000313" key="2">
    <source>
        <dbReference type="EMBL" id="KAJ5478646.1"/>
    </source>
</evidence>
<proteinExistence type="predicted"/>
<evidence type="ECO:0000313" key="3">
    <source>
        <dbReference type="Proteomes" id="UP001147760"/>
    </source>
</evidence>
<keyword evidence="1" id="KW-1133">Transmembrane helix</keyword>
<gene>
    <name evidence="2" type="ORF">N7530_004155</name>
</gene>
<dbReference type="SUPFAM" id="SSF103473">
    <property type="entry name" value="MFS general substrate transporter"/>
    <property type="match status" value="1"/>
</dbReference>
<comment type="caution">
    <text evidence="2">The sequence shown here is derived from an EMBL/GenBank/DDBJ whole genome shotgun (WGS) entry which is preliminary data.</text>
</comment>
<keyword evidence="3" id="KW-1185">Reference proteome</keyword>
<dbReference type="PANTHER" id="PTHR11360">
    <property type="entry name" value="MONOCARBOXYLATE TRANSPORTER"/>
    <property type="match status" value="1"/>
</dbReference>
<keyword evidence="1" id="KW-0472">Membrane</keyword>
<sequence>MFPNFRALYPAPYYIGAFARDVLGLTFSDSDNLIIVTNGAGIVGRLIPAYLADLKYGPLNTIVPLTLAASVMMFCWAAVHSTAGLYVFAVLYGIFSNGVQGLWPSTLSSLTPDLSKTGVRMGMGFTIVSFACLTGPPLGGALIARADSYIGAQIWGGLAFLLGALILVAARVIKTGSKMRAKV</sequence>
<feature type="transmembrane region" description="Helical" evidence="1">
    <location>
        <begin position="59"/>
        <end position="79"/>
    </location>
</feature>
<protein>
    <recommendedName>
        <fullName evidence="4">Major facilitator superfamily (MFS) profile domain-containing protein</fullName>
    </recommendedName>
</protein>
<evidence type="ECO:0008006" key="4">
    <source>
        <dbReference type="Google" id="ProtNLM"/>
    </source>
</evidence>
<dbReference type="EMBL" id="JAPWDO010000003">
    <property type="protein sequence ID" value="KAJ5478646.1"/>
    <property type="molecule type" value="Genomic_DNA"/>
</dbReference>
<dbReference type="Proteomes" id="UP001147760">
    <property type="component" value="Unassembled WGS sequence"/>
</dbReference>
<dbReference type="InterPro" id="IPR036259">
    <property type="entry name" value="MFS_trans_sf"/>
</dbReference>
<organism evidence="2 3">
    <name type="scientific">Penicillium desertorum</name>
    <dbReference type="NCBI Taxonomy" id="1303715"/>
    <lineage>
        <taxon>Eukaryota</taxon>
        <taxon>Fungi</taxon>
        <taxon>Dikarya</taxon>
        <taxon>Ascomycota</taxon>
        <taxon>Pezizomycotina</taxon>
        <taxon>Eurotiomycetes</taxon>
        <taxon>Eurotiomycetidae</taxon>
        <taxon>Eurotiales</taxon>
        <taxon>Aspergillaceae</taxon>
        <taxon>Penicillium</taxon>
    </lineage>
</organism>
<dbReference type="OrthoDB" id="6499973at2759"/>
<reference evidence="2" key="2">
    <citation type="journal article" date="2023" name="IMA Fungus">
        <title>Comparative genomic study of the Penicillium genus elucidates a diverse pangenome and 15 lateral gene transfer events.</title>
        <authorList>
            <person name="Petersen C."/>
            <person name="Sorensen T."/>
            <person name="Nielsen M.R."/>
            <person name="Sondergaard T.E."/>
            <person name="Sorensen J.L."/>
            <person name="Fitzpatrick D.A."/>
            <person name="Frisvad J.C."/>
            <person name="Nielsen K.L."/>
        </authorList>
    </citation>
    <scope>NUCLEOTIDE SEQUENCE</scope>
    <source>
        <strain evidence="2">IBT 17660</strain>
    </source>
</reference>